<comment type="caution">
    <text evidence="2">The sequence shown here is derived from an EMBL/GenBank/DDBJ whole genome shotgun (WGS) entry which is preliminary data.</text>
</comment>
<evidence type="ECO:0000313" key="3">
    <source>
        <dbReference type="Proteomes" id="UP001289374"/>
    </source>
</evidence>
<keyword evidence="3" id="KW-1185">Reference proteome</keyword>
<reference evidence="2" key="2">
    <citation type="journal article" date="2024" name="Plant">
        <title>Genomic evolution and insights into agronomic trait innovations of Sesamum species.</title>
        <authorList>
            <person name="Miao H."/>
            <person name="Wang L."/>
            <person name="Qu L."/>
            <person name="Liu H."/>
            <person name="Sun Y."/>
            <person name="Le M."/>
            <person name="Wang Q."/>
            <person name="Wei S."/>
            <person name="Zheng Y."/>
            <person name="Lin W."/>
            <person name="Duan Y."/>
            <person name="Cao H."/>
            <person name="Xiong S."/>
            <person name="Wang X."/>
            <person name="Wei L."/>
            <person name="Li C."/>
            <person name="Ma Q."/>
            <person name="Ju M."/>
            <person name="Zhao R."/>
            <person name="Li G."/>
            <person name="Mu C."/>
            <person name="Tian Q."/>
            <person name="Mei H."/>
            <person name="Zhang T."/>
            <person name="Gao T."/>
            <person name="Zhang H."/>
        </authorList>
    </citation>
    <scope>NUCLEOTIDE SEQUENCE</scope>
    <source>
        <strain evidence="2">K16</strain>
    </source>
</reference>
<proteinExistence type="predicted"/>
<evidence type="ECO:0000313" key="1">
    <source>
        <dbReference type="EMBL" id="KAK4381326.1"/>
    </source>
</evidence>
<evidence type="ECO:0000313" key="2">
    <source>
        <dbReference type="EMBL" id="KAK4383207.1"/>
    </source>
</evidence>
<accession>A0AAE1T8L5</accession>
<sequence length="173" mass="20372">MRHEIQALEINCLWKHTQLHVCKKPISWKWVFKTTLKANGSVERYKLTHKLEAYGFVQSAHDHCFFTMHVDLRQQFLGVCRSCTHHGVFYVSNTSKKYLRTFLAQTKYTLDVIKDTRLHNSKAVSTLFPQGLKLSTDCRAQLQQPDAYRWLEGHLLYLEFSWPSISHFVQQLS</sequence>
<dbReference type="EMBL" id="JACGWL010000599">
    <property type="protein sequence ID" value="KAK4383207.1"/>
    <property type="molecule type" value="Genomic_DNA"/>
</dbReference>
<name>A0AAE1T8L5_9LAMI</name>
<dbReference type="AlphaFoldDB" id="A0AAE1T8L5"/>
<protein>
    <recommendedName>
        <fullName evidence="4">Reverse transcriptase Ty1/copia-type domain-containing protein</fullName>
    </recommendedName>
</protein>
<organism evidence="2 3">
    <name type="scientific">Sesamum angolense</name>
    <dbReference type="NCBI Taxonomy" id="2727404"/>
    <lineage>
        <taxon>Eukaryota</taxon>
        <taxon>Viridiplantae</taxon>
        <taxon>Streptophyta</taxon>
        <taxon>Embryophyta</taxon>
        <taxon>Tracheophyta</taxon>
        <taxon>Spermatophyta</taxon>
        <taxon>Magnoliopsida</taxon>
        <taxon>eudicotyledons</taxon>
        <taxon>Gunneridae</taxon>
        <taxon>Pentapetalae</taxon>
        <taxon>asterids</taxon>
        <taxon>lamiids</taxon>
        <taxon>Lamiales</taxon>
        <taxon>Pedaliaceae</taxon>
        <taxon>Sesamum</taxon>
    </lineage>
</organism>
<gene>
    <name evidence="2" type="ORF">Sango_2798200</name>
    <name evidence="1" type="ORF">Sango_2977100</name>
</gene>
<dbReference type="EMBL" id="JACGWL010000901">
    <property type="protein sequence ID" value="KAK4381326.1"/>
    <property type="molecule type" value="Genomic_DNA"/>
</dbReference>
<reference evidence="2" key="1">
    <citation type="submission" date="2020-06" db="EMBL/GenBank/DDBJ databases">
        <authorList>
            <person name="Li T."/>
            <person name="Hu X."/>
            <person name="Zhang T."/>
            <person name="Song X."/>
            <person name="Zhang H."/>
            <person name="Dai N."/>
            <person name="Sheng W."/>
            <person name="Hou X."/>
            <person name="Wei L."/>
        </authorList>
    </citation>
    <scope>NUCLEOTIDE SEQUENCE</scope>
    <source>
        <strain evidence="2">K16</strain>
        <tissue evidence="2">Leaf</tissue>
    </source>
</reference>
<evidence type="ECO:0008006" key="4">
    <source>
        <dbReference type="Google" id="ProtNLM"/>
    </source>
</evidence>
<dbReference type="Proteomes" id="UP001289374">
    <property type="component" value="Unassembled WGS sequence"/>
</dbReference>